<keyword evidence="2" id="KW-0808">Transferase</keyword>
<dbReference type="InterPro" id="IPR003414">
    <property type="entry name" value="PP_kinase"/>
</dbReference>
<dbReference type="PANTHER" id="PTHR30218:SF0">
    <property type="entry name" value="POLYPHOSPHATE KINASE"/>
    <property type="match status" value="1"/>
</dbReference>
<dbReference type="GO" id="GO:0008976">
    <property type="term" value="F:polyphosphate kinase activity"/>
    <property type="evidence" value="ECO:0007669"/>
    <property type="project" value="InterPro"/>
</dbReference>
<protein>
    <submittedName>
        <fullName evidence="2">RNA degradosome polyphosphate kinase</fullName>
    </submittedName>
</protein>
<dbReference type="Pfam" id="PF13089">
    <property type="entry name" value="PP_kinase_N"/>
    <property type="match status" value="1"/>
</dbReference>
<dbReference type="GO" id="GO:0009358">
    <property type="term" value="C:polyphosphate kinase complex"/>
    <property type="evidence" value="ECO:0007669"/>
    <property type="project" value="InterPro"/>
</dbReference>
<evidence type="ECO:0000313" key="3">
    <source>
        <dbReference type="Proteomes" id="UP000476281"/>
    </source>
</evidence>
<dbReference type="AlphaFoldDB" id="A0A6L3X4A0"/>
<dbReference type="InterPro" id="IPR036832">
    <property type="entry name" value="PPK_N_dom_sf"/>
</dbReference>
<evidence type="ECO:0000313" key="2">
    <source>
        <dbReference type="EMBL" id="KAB2420451.1"/>
    </source>
</evidence>
<sequence>MGQEKLYIEKELSWLAFNERVLQEAADKSNPLIERMRFLGIYSNNLDEFYNVRFAELNRRIVISEERGLHSHPRPPLG</sequence>
<feature type="non-terminal residue" evidence="2">
    <location>
        <position position="78"/>
    </location>
</feature>
<comment type="caution">
    <text evidence="2">The sequence shown here is derived from an EMBL/GenBank/DDBJ whole genome shotgun (WGS) entry which is preliminary data.</text>
</comment>
<feature type="domain" description="Polyphosphate kinase N-terminal" evidence="1">
    <location>
        <begin position="7"/>
        <end position="62"/>
    </location>
</feature>
<dbReference type="Proteomes" id="UP000476281">
    <property type="component" value="Unassembled WGS sequence"/>
</dbReference>
<keyword evidence="2" id="KW-0418">Kinase</keyword>
<dbReference type="InterPro" id="IPR025198">
    <property type="entry name" value="PPK_N_dom"/>
</dbReference>
<dbReference type="GO" id="GO:0006799">
    <property type="term" value="P:polyphosphate biosynthetic process"/>
    <property type="evidence" value="ECO:0007669"/>
    <property type="project" value="InterPro"/>
</dbReference>
<accession>A0A6L3X4A0</accession>
<dbReference type="Gene3D" id="1.20.58.310">
    <property type="entry name" value="Polyphosphate kinase N-terminal domain"/>
    <property type="match status" value="1"/>
</dbReference>
<dbReference type="PANTHER" id="PTHR30218">
    <property type="entry name" value="POLYPHOSPHATE KINASE"/>
    <property type="match status" value="1"/>
</dbReference>
<reference evidence="2 3" key="1">
    <citation type="submission" date="2019-09" db="EMBL/GenBank/DDBJ databases">
        <title>Reversal of blaTEM antimicrobial resistance by CRISPR-Cas9 in clinical E. coli and other Enterobacteriaceae strains.</title>
        <authorList>
            <person name="Tagliaferri T."/>
            <person name="Guimaraes N."/>
            <person name="Pereira M."/>
            <person name="Felicori L."/>
            <person name="Horz H.-P."/>
            <person name="Santos S."/>
            <person name="Mendes T."/>
        </authorList>
    </citation>
    <scope>NUCLEOTIDE SEQUENCE [LARGE SCALE GENOMIC DNA]</scope>
    <source>
        <strain evidence="2 3">E2_blaTEM_MG</strain>
    </source>
</reference>
<proteinExistence type="predicted"/>
<organism evidence="2 3">
    <name type="scientific">Enterobacter hormaechei</name>
    <dbReference type="NCBI Taxonomy" id="158836"/>
    <lineage>
        <taxon>Bacteria</taxon>
        <taxon>Pseudomonadati</taxon>
        <taxon>Pseudomonadota</taxon>
        <taxon>Gammaproteobacteria</taxon>
        <taxon>Enterobacterales</taxon>
        <taxon>Enterobacteriaceae</taxon>
        <taxon>Enterobacter</taxon>
        <taxon>Enterobacter cloacae complex</taxon>
    </lineage>
</organism>
<dbReference type="EMBL" id="WBSZ01002883">
    <property type="protein sequence ID" value="KAB2420451.1"/>
    <property type="molecule type" value="Genomic_DNA"/>
</dbReference>
<dbReference type="SUPFAM" id="SSF140356">
    <property type="entry name" value="PPK N-terminal domain-like"/>
    <property type="match status" value="1"/>
</dbReference>
<name>A0A6L3X4A0_9ENTR</name>
<gene>
    <name evidence="2" type="ORF">F9C29_35890</name>
</gene>
<evidence type="ECO:0000259" key="1">
    <source>
        <dbReference type="Pfam" id="PF13089"/>
    </source>
</evidence>